<feature type="compositionally biased region" description="Basic and acidic residues" evidence="9">
    <location>
        <begin position="71"/>
        <end position="80"/>
    </location>
</feature>
<evidence type="ECO:0000256" key="4">
    <source>
        <dbReference type="ARBA" id="ARBA00023015"/>
    </source>
</evidence>
<dbReference type="AlphaFoldDB" id="A0AAV5T483"/>
<reference evidence="10" key="1">
    <citation type="submission" date="2023-10" db="EMBL/GenBank/DDBJ databases">
        <title>Genome assembly of Pristionchus species.</title>
        <authorList>
            <person name="Yoshida K."/>
            <person name="Sommer R.J."/>
        </authorList>
    </citation>
    <scope>NUCLEOTIDE SEQUENCE</scope>
    <source>
        <strain evidence="10">RS0144</strain>
    </source>
</reference>
<keyword evidence="7" id="KW-0539">Nucleus</keyword>
<name>A0AAV5T483_9BILA</name>
<dbReference type="GO" id="GO:0004861">
    <property type="term" value="F:cyclin-dependent protein serine/threonine kinase inhibitor activity"/>
    <property type="evidence" value="ECO:0007669"/>
    <property type="project" value="InterPro"/>
</dbReference>
<keyword evidence="6" id="KW-0804">Transcription</keyword>
<dbReference type="InterPro" id="IPR024872">
    <property type="entry name" value="HEXIM"/>
</dbReference>
<evidence type="ECO:0000256" key="5">
    <source>
        <dbReference type="ARBA" id="ARBA00023054"/>
    </source>
</evidence>
<evidence type="ECO:0000256" key="1">
    <source>
        <dbReference type="ARBA" id="ARBA00004123"/>
    </source>
</evidence>
<evidence type="ECO:0000256" key="7">
    <source>
        <dbReference type="ARBA" id="ARBA00023242"/>
    </source>
</evidence>
<feature type="compositionally biased region" description="Acidic residues" evidence="9">
    <location>
        <begin position="165"/>
        <end position="188"/>
    </location>
</feature>
<proteinExistence type="inferred from homology"/>
<dbReference type="GO" id="GO:0000122">
    <property type="term" value="P:negative regulation of transcription by RNA polymerase II"/>
    <property type="evidence" value="ECO:0007669"/>
    <property type="project" value="InterPro"/>
</dbReference>
<accession>A0AAV5T483</accession>
<feature type="compositionally biased region" description="Basic residues" evidence="9">
    <location>
        <begin position="81"/>
        <end position="93"/>
    </location>
</feature>
<feature type="compositionally biased region" description="Basic and acidic residues" evidence="9">
    <location>
        <begin position="135"/>
        <end position="152"/>
    </location>
</feature>
<feature type="region of interest" description="Disordered" evidence="9">
    <location>
        <begin position="277"/>
        <end position="296"/>
    </location>
</feature>
<evidence type="ECO:0000256" key="8">
    <source>
        <dbReference type="SAM" id="Coils"/>
    </source>
</evidence>
<dbReference type="EMBL" id="BTSX01000003">
    <property type="protein sequence ID" value="GMS90401.1"/>
    <property type="molecule type" value="Genomic_DNA"/>
</dbReference>
<keyword evidence="11" id="KW-1185">Reference proteome</keyword>
<organism evidence="10 11">
    <name type="scientific">Pristionchus entomophagus</name>
    <dbReference type="NCBI Taxonomy" id="358040"/>
    <lineage>
        <taxon>Eukaryota</taxon>
        <taxon>Metazoa</taxon>
        <taxon>Ecdysozoa</taxon>
        <taxon>Nematoda</taxon>
        <taxon>Chromadorea</taxon>
        <taxon>Rhabditida</taxon>
        <taxon>Rhabditina</taxon>
        <taxon>Diplogasteromorpha</taxon>
        <taxon>Diplogasteroidea</taxon>
        <taxon>Neodiplogasteridae</taxon>
        <taxon>Pristionchus</taxon>
    </lineage>
</organism>
<dbReference type="Proteomes" id="UP001432027">
    <property type="component" value="Unassembled WGS sequence"/>
</dbReference>
<dbReference type="GO" id="GO:0017069">
    <property type="term" value="F:snRNA binding"/>
    <property type="evidence" value="ECO:0007669"/>
    <property type="project" value="InterPro"/>
</dbReference>
<feature type="non-terminal residue" evidence="10">
    <location>
        <position position="1"/>
    </location>
</feature>
<feature type="compositionally biased region" description="Polar residues" evidence="9">
    <location>
        <begin position="52"/>
        <end position="63"/>
    </location>
</feature>
<evidence type="ECO:0000313" key="10">
    <source>
        <dbReference type="EMBL" id="GMS90401.1"/>
    </source>
</evidence>
<evidence type="ECO:0000256" key="3">
    <source>
        <dbReference type="ARBA" id="ARBA00022491"/>
    </source>
</evidence>
<feature type="region of interest" description="Disordered" evidence="9">
    <location>
        <begin position="245"/>
        <end position="271"/>
    </location>
</feature>
<keyword evidence="3" id="KW-0678">Repressor</keyword>
<feature type="region of interest" description="Disordered" evidence="9">
    <location>
        <begin position="27"/>
        <end position="188"/>
    </location>
</feature>
<keyword evidence="5 8" id="KW-0175">Coiled coil</keyword>
<feature type="compositionally biased region" description="Low complexity" evidence="9">
    <location>
        <begin position="27"/>
        <end position="36"/>
    </location>
</feature>
<sequence>RDSRVGGANIRAQQAKKCATACSRAASLRSRAASSLRPRRVGTRSTRIGEKITNTMDSTADRCSSSEDEAERSVDLNESRRSRRRRGRRTRKRSERDSPASEFNVSPPPVESRKRTCSLGAPPAPRNTNDFLIEDMEKREEDGAKRVRRGSELESGASERNGDQEQPEEGEDEELPGEDEFEDQYEESWQECVVDKYKEMNHDELARRMAAMEKNRDEVERKLRCERSKSDYLQERLLEAEEQIRAQDYPVGTSSLSDSPPPPPPVPRSAVSCVLPSDRLHGGPNCSPNMISSPRA</sequence>
<keyword evidence="4" id="KW-0805">Transcription regulation</keyword>
<evidence type="ECO:0000256" key="2">
    <source>
        <dbReference type="ARBA" id="ARBA00008409"/>
    </source>
</evidence>
<evidence type="ECO:0000313" key="11">
    <source>
        <dbReference type="Proteomes" id="UP001432027"/>
    </source>
</evidence>
<gene>
    <name evidence="10" type="ORF">PENTCL1PPCAC_12576</name>
</gene>
<evidence type="ECO:0000256" key="9">
    <source>
        <dbReference type="SAM" id="MobiDB-lite"/>
    </source>
</evidence>
<comment type="similarity">
    <text evidence="2">Belongs to the HEXIM family.</text>
</comment>
<feature type="coiled-coil region" evidence="8">
    <location>
        <begin position="202"/>
        <end position="229"/>
    </location>
</feature>
<dbReference type="Pfam" id="PF15313">
    <property type="entry name" value="HEXIM"/>
    <property type="match status" value="1"/>
</dbReference>
<protein>
    <submittedName>
        <fullName evidence="10">Uncharacterized protein</fullName>
    </submittedName>
</protein>
<comment type="caution">
    <text evidence="10">The sequence shown here is derived from an EMBL/GenBank/DDBJ whole genome shotgun (WGS) entry which is preliminary data.</text>
</comment>
<dbReference type="GO" id="GO:0005737">
    <property type="term" value="C:cytoplasm"/>
    <property type="evidence" value="ECO:0007669"/>
    <property type="project" value="InterPro"/>
</dbReference>
<dbReference type="GO" id="GO:0005634">
    <property type="term" value="C:nucleus"/>
    <property type="evidence" value="ECO:0007669"/>
    <property type="project" value="UniProtKB-SubCell"/>
</dbReference>
<feature type="compositionally biased region" description="Polar residues" evidence="9">
    <location>
        <begin position="286"/>
        <end position="296"/>
    </location>
</feature>
<comment type="subcellular location">
    <subcellularLocation>
        <location evidence="1">Nucleus</location>
    </subcellularLocation>
</comment>
<evidence type="ECO:0000256" key="6">
    <source>
        <dbReference type="ARBA" id="ARBA00023163"/>
    </source>
</evidence>